<dbReference type="PANTHER" id="PTHR30524">
    <property type="entry name" value="MANNITOL-1-PHOSPHATE 5-DEHYDROGENASE"/>
    <property type="match status" value="1"/>
</dbReference>
<proteinExistence type="predicted"/>
<dbReference type="SUPFAM" id="SSF48179">
    <property type="entry name" value="6-phosphogluconate dehydrogenase C-terminal domain-like"/>
    <property type="match status" value="1"/>
</dbReference>
<dbReference type="Gene3D" id="1.10.1040.10">
    <property type="entry name" value="N-(1-d-carboxylethyl)-l-norvaline Dehydrogenase, domain 2"/>
    <property type="match status" value="1"/>
</dbReference>
<evidence type="ECO:0000313" key="6">
    <source>
        <dbReference type="EMBL" id="MFG6271980.1"/>
    </source>
</evidence>
<evidence type="ECO:0000313" key="7">
    <source>
        <dbReference type="Proteomes" id="UP001605989"/>
    </source>
</evidence>
<feature type="domain" description="Mannitol dehydrogenase C-terminal" evidence="5">
    <location>
        <begin position="272"/>
        <end position="473"/>
    </location>
</feature>
<dbReference type="NCBIfam" id="NF002969">
    <property type="entry name" value="PRK03643.1"/>
    <property type="match status" value="1"/>
</dbReference>
<dbReference type="Pfam" id="PF08125">
    <property type="entry name" value="Mannitol_dh_C"/>
    <property type="match status" value="1"/>
</dbReference>
<dbReference type="InterPro" id="IPR036291">
    <property type="entry name" value="NAD(P)-bd_dom_sf"/>
</dbReference>
<dbReference type="InterPro" id="IPR008927">
    <property type="entry name" value="6-PGluconate_DH-like_C_sf"/>
</dbReference>
<comment type="caution">
    <text evidence="6">The sequence shown here is derived from an EMBL/GenBank/DDBJ whole genome shotgun (WGS) entry which is preliminary data.</text>
</comment>
<reference evidence="6 7" key="1">
    <citation type="submission" date="2024-10" db="EMBL/GenBank/DDBJ databases">
        <authorList>
            <person name="Sang B.-I."/>
            <person name="Prabhaharan D."/>
        </authorList>
    </citation>
    <scope>NUCLEOTIDE SEQUENCE [LARGE SCALE GENOMIC DNA]</scope>
    <source>
        <strain evidence="6 7">MH</strain>
    </source>
</reference>
<evidence type="ECO:0000256" key="2">
    <source>
        <dbReference type="ARBA" id="ARBA00023027"/>
    </source>
</evidence>
<evidence type="ECO:0000259" key="4">
    <source>
        <dbReference type="Pfam" id="PF01232"/>
    </source>
</evidence>
<feature type="domain" description="Mannitol dehydrogenase N-terminal" evidence="4">
    <location>
        <begin position="17"/>
        <end position="254"/>
    </location>
</feature>
<dbReference type="SUPFAM" id="SSF51735">
    <property type="entry name" value="NAD(P)-binding Rossmann-fold domains"/>
    <property type="match status" value="1"/>
</dbReference>
<dbReference type="InterPro" id="IPR013328">
    <property type="entry name" value="6PGD_dom2"/>
</dbReference>
<dbReference type="RefSeq" id="WP_257536546.1">
    <property type="nucleotide sequence ID" value="NZ_CP011940.1"/>
</dbReference>
<dbReference type="PANTHER" id="PTHR30524:SF0">
    <property type="entry name" value="ALTRONATE OXIDOREDUCTASE-RELATED"/>
    <property type="match status" value="1"/>
</dbReference>
<organism evidence="6 7">
    <name type="scientific">Megasphaera hexanoica</name>
    <dbReference type="NCBI Taxonomy" id="1675036"/>
    <lineage>
        <taxon>Bacteria</taxon>
        <taxon>Bacillati</taxon>
        <taxon>Bacillota</taxon>
        <taxon>Negativicutes</taxon>
        <taxon>Veillonellales</taxon>
        <taxon>Veillonellaceae</taxon>
        <taxon>Megasphaera</taxon>
    </lineage>
</organism>
<comment type="catalytic activity">
    <reaction evidence="3">
        <text>D-mannitol 1-phosphate + NAD(+) = beta-D-fructose 6-phosphate + NADH + H(+)</text>
        <dbReference type="Rhea" id="RHEA:19661"/>
        <dbReference type="ChEBI" id="CHEBI:15378"/>
        <dbReference type="ChEBI" id="CHEBI:57540"/>
        <dbReference type="ChEBI" id="CHEBI:57634"/>
        <dbReference type="ChEBI" id="CHEBI:57945"/>
        <dbReference type="ChEBI" id="CHEBI:61381"/>
        <dbReference type="EC" id="1.1.1.17"/>
    </reaction>
</comment>
<keyword evidence="2" id="KW-0520">NAD</keyword>
<keyword evidence="1" id="KW-0560">Oxidoreductase</keyword>
<keyword evidence="7" id="KW-1185">Reference proteome</keyword>
<dbReference type="Proteomes" id="UP001605989">
    <property type="component" value="Unassembled WGS sequence"/>
</dbReference>
<evidence type="ECO:0000256" key="1">
    <source>
        <dbReference type="ARBA" id="ARBA00023002"/>
    </source>
</evidence>
<evidence type="ECO:0000259" key="5">
    <source>
        <dbReference type="Pfam" id="PF08125"/>
    </source>
</evidence>
<dbReference type="EMBL" id="JBIEKR010000002">
    <property type="protein sequence ID" value="MFG6271980.1"/>
    <property type="molecule type" value="Genomic_DNA"/>
</dbReference>
<protein>
    <submittedName>
        <fullName evidence="6">Tagaturonate reductase</fullName>
    </submittedName>
</protein>
<accession>A0ABW7DLM2</accession>
<name>A0ABW7DLM2_9FIRM</name>
<dbReference type="InterPro" id="IPR013131">
    <property type="entry name" value="Mannitol_DH_N"/>
</dbReference>
<dbReference type="InterPro" id="IPR013118">
    <property type="entry name" value="Mannitol_DH_C"/>
</dbReference>
<dbReference type="Pfam" id="PF01232">
    <property type="entry name" value="Mannitol_dh"/>
    <property type="match status" value="1"/>
</dbReference>
<dbReference type="Gene3D" id="3.40.50.720">
    <property type="entry name" value="NAD(P)-binding Rossmann-like Domain"/>
    <property type="match status" value="1"/>
</dbReference>
<gene>
    <name evidence="6" type="ORF">ACGTZG_02120</name>
</gene>
<evidence type="ECO:0000256" key="3">
    <source>
        <dbReference type="ARBA" id="ARBA00048615"/>
    </source>
</evidence>
<sequence>MMESIESCFTHSRHPVRVLQFGEGRFMRAFVDYAIDVANEEQGFDGNVVIVTPRAARRPESFARQQNLYTVRLQGMQNGRKVVSDRVITCIDDVLSPIADYDAYMALARLDTLAYITSNTTDGGIVFSPGDKLEDRPPRTYPAKLTQFLYARYRYFNGAEDKGLVILPVELIDHNGRTLRACVNQYAALWNLPSAFSLWLDKACQFTDTLVDRIVTGYPDEQTAQAVQKELGYTDELLDIAEPFALWAIESPGLERRLPFTSTYFQAVFTTDITVYKERKVRILNGAHTSMVLGAYLAGLDYVGQCMADEDIRLSLEQTVYNEILPTVPMNQNDVRSFANAVFERFENPFVHHELLAISLNSTAKWRARILPSLKDSLRATGQLPQWLTYSMAALLAFYRSQDKGNDCLIGHRGGDTYPIRDDADRLAFIASHAALPDVAYVAAVLKQMDWWGEDLTEIPGFSQAVTDHLSRIDTIGVRAHIREMLKK</sequence>